<evidence type="ECO:0000256" key="1">
    <source>
        <dbReference type="PROSITE-ProRule" id="PRU00169"/>
    </source>
</evidence>
<accession>A0A486XKH3</accession>
<feature type="domain" description="Response regulatory" evidence="2">
    <location>
        <begin position="11"/>
        <end position="126"/>
    </location>
</feature>
<dbReference type="CDD" id="cd17569">
    <property type="entry name" value="REC_HupR-like"/>
    <property type="match status" value="1"/>
</dbReference>
<dbReference type="PROSITE" id="PS51832">
    <property type="entry name" value="HD_GYP"/>
    <property type="match status" value="1"/>
</dbReference>
<gene>
    <name evidence="4" type="ORF">BAL341_611</name>
</gene>
<evidence type="ECO:0000259" key="2">
    <source>
        <dbReference type="PROSITE" id="PS50110"/>
    </source>
</evidence>
<dbReference type="SMART" id="SM00448">
    <property type="entry name" value="REC"/>
    <property type="match status" value="1"/>
</dbReference>
<dbReference type="SUPFAM" id="SSF109604">
    <property type="entry name" value="HD-domain/PDEase-like"/>
    <property type="match status" value="1"/>
</dbReference>
<dbReference type="InterPro" id="IPR011006">
    <property type="entry name" value="CheY-like_superfamily"/>
</dbReference>
<feature type="modified residue" description="4-aspartylphosphate" evidence="1">
    <location>
        <position position="60"/>
    </location>
</feature>
<dbReference type="Pfam" id="PF00072">
    <property type="entry name" value="Response_reg"/>
    <property type="match status" value="1"/>
</dbReference>
<dbReference type="Pfam" id="PF13487">
    <property type="entry name" value="HD_5"/>
    <property type="match status" value="1"/>
</dbReference>
<sequence>MPTQSEQKKPVVLCVDDERSILKALQRLFFEADVELLLAESGKQALELMQHHRVNLIVTDMRMPGMTGAEFLAQAAKLQPDAYRILMTGYADLASTISAINLGKIHRYIQKPWDNQELLTAVDEGLALYRLIRQNKVLTAKVAAQNKQLKEMNHSLEEMVHQRTAQLKNTLTKFKSLAAQREKEEAATLEVLYNIINSHPSLSGELARKISATCENVAKALKLPKEQVNHIAKAGLFCEIGKIALPANVAAAIFAKLDGTERRQFNEHPQRAEEILLPAQHLAEVSVIIGNQLERFNGAGEPMQKVGTDIPLGGRILAAVRDLWLISEGRMDGKKVPVKQAFEVIKLHQGSNYDPLVVNALASLLRQDNFNFNNNIRNGLEVNQLDVGMKLTQHLYNKKHMLLLPKDHIITQKSLDKLVAYQMKHQETLLVPVDTVDIGDLDEEE</sequence>
<dbReference type="InterPro" id="IPR037522">
    <property type="entry name" value="HD_GYP_dom"/>
</dbReference>
<protein>
    <submittedName>
        <fullName evidence="4">Response regulator</fullName>
    </submittedName>
</protein>
<dbReference type="EMBL" id="CAAJGR010000059">
    <property type="protein sequence ID" value="VHO02201.1"/>
    <property type="molecule type" value="Genomic_DNA"/>
</dbReference>
<proteinExistence type="predicted"/>
<dbReference type="PANTHER" id="PTHR45228:SF8">
    <property type="entry name" value="TWO-COMPONENT RESPONSE REGULATOR-RELATED"/>
    <property type="match status" value="1"/>
</dbReference>
<keyword evidence="1" id="KW-0597">Phosphoprotein</keyword>
<dbReference type="InterPro" id="IPR001789">
    <property type="entry name" value="Sig_transdc_resp-reg_receiver"/>
</dbReference>
<reference evidence="4" key="1">
    <citation type="submission" date="2019-04" db="EMBL/GenBank/DDBJ databases">
        <authorList>
            <person name="Brambilla D."/>
        </authorList>
    </citation>
    <scope>NUCLEOTIDE SEQUENCE</scope>
    <source>
        <strain evidence="4">BAL1</strain>
    </source>
</reference>
<dbReference type="PROSITE" id="PS50110">
    <property type="entry name" value="RESPONSE_REGULATORY"/>
    <property type="match status" value="1"/>
</dbReference>
<dbReference type="PANTHER" id="PTHR45228">
    <property type="entry name" value="CYCLIC DI-GMP PHOSPHODIESTERASE TM_0186-RELATED"/>
    <property type="match status" value="1"/>
</dbReference>
<dbReference type="AlphaFoldDB" id="A0A486XKH3"/>
<dbReference type="GO" id="GO:0000160">
    <property type="term" value="P:phosphorelay signal transduction system"/>
    <property type="evidence" value="ECO:0007669"/>
    <property type="project" value="InterPro"/>
</dbReference>
<feature type="domain" description="HD-GYP" evidence="3">
    <location>
        <begin position="181"/>
        <end position="377"/>
    </location>
</feature>
<name>A0A486XKH3_9GAMM</name>
<dbReference type="Gene3D" id="3.40.50.2300">
    <property type="match status" value="1"/>
</dbReference>
<dbReference type="SUPFAM" id="SSF52172">
    <property type="entry name" value="CheY-like"/>
    <property type="match status" value="1"/>
</dbReference>
<evidence type="ECO:0000259" key="3">
    <source>
        <dbReference type="PROSITE" id="PS51832"/>
    </source>
</evidence>
<dbReference type="Gene3D" id="1.10.3210.10">
    <property type="entry name" value="Hypothetical protein af1432"/>
    <property type="match status" value="1"/>
</dbReference>
<dbReference type="InterPro" id="IPR052020">
    <property type="entry name" value="Cyclic_di-GMP/3'3'-cGAMP_PDE"/>
</dbReference>
<organism evidence="4">
    <name type="scientific">Rheinheimera sp. BAL341</name>
    <dbReference type="NCBI Taxonomy" id="1708203"/>
    <lineage>
        <taxon>Bacteria</taxon>
        <taxon>Pseudomonadati</taxon>
        <taxon>Pseudomonadota</taxon>
        <taxon>Gammaproteobacteria</taxon>
        <taxon>Chromatiales</taxon>
        <taxon>Chromatiaceae</taxon>
        <taxon>Rheinheimera</taxon>
    </lineage>
</organism>
<evidence type="ECO:0000313" key="4">
    <source>
        <dbReference type="EMBL" id="VHO02201.1"/>
    </source>
</evidence>